<proteinExistence type="inferred from homology"/>
<evidence type="ECO:0000313" key="4">
    <source>
        <dbReference type="EMBL" id="KAK9124234.1"/>
    </source>
</evidence>
<comment type="caution">
    <text evidence="4">The sequence shown here is derived from an EMBL/GenBank/DDBJ whole genome shotgun (WGS) entry which is preliminary data.</text>
</comment>
<dbReference type="AlphaFoldDB" id="A0AAP0IYM0"/>
<dbReference type="Proteomes" id="UP001417504">
    <property type="component" value="Unassembled WGS sequence"/>
</dbReference>
<evidence type="ECO:0000256" key="2">
    <source>
        <dbReference type="ARBA" id="ARBA00022552"/>
    </source>
</evidence>
<evidence type="ECO:0000313" key="5">
    <source>
        <dbReference type="Proteomes" id="UP001417504"/>
    </source>
</evidence>
<evidence type="ECO:0000256" key="1">
    <source>
        <dbReference type="ARBA" id="ARBA00006524"/>
    </source>
</evidence>
<sequence length="236" mass="26469">MASANGGSDAPPPPLPLSRECIPLFYEGITLVLSRWTALQMAVENEWGGRDSRNKSETLASDVFTWFTQSKEPLYIDDLECILEECLLLSFNTEAEDGSVEEVAEELMIMHEDFLRGNYEAVDKLRKSSAGPSSVSQSTRFSFIGRSVNKVSHTLARIAFESNISCNLRDAIPMVVNEDEDESSDEEEPNMDVDELEPRLNLQPSESSVEHQKPRETVDADGWCVVPSRRNRGKKH</sequence>
<accession>A0AAP0IYM0</accession>
<evidence type="ECO:0000256" key="3">
    <source>
        <dbReference type="SAM" id="MobiDB-lite"/>
    </source>
</evidence>
<feature type="region of interest" description="Disordered" evidence="3">
    <location>
        <begin position="178"/>
        <end position="236"/>
    </location>
</feature>
<keyword evidence="2" id="KW-0698">rRNA processing</keyword>
<dbReference type="Pfam" id="PF10273">
    <property type="entry name" value="WGG"/>
    <property type="match status" value="1"/>
</dbReference>
<feature type="compositionally biased region" description="Basic and acidic residues" evidence="3">
    <location>
        <begin position="208"/>
        <end position="218"/>
    </location>
</feature>
<comment type="similarity">
    <text evidence="1">Belongs to the TSR2 family.</text>
</comment>
<gene>
    <name evidence="4" type="ORF">Sjap_013836</name>
</gene>
<evidence type="ECO:0008006" key="6">
    <source>
        <dbReference type="Google" id="ProtNLM"/>
    </source>
</evidence>
<dbReference type="GO" id="GO:0006364">
    <property type="term" value="P:rRNA processing"/>
    <property type="evidence" value="ECO:0007669"/>
    <property type="project" value="UniProtKB-KW"/>
</dbReference>
<dbReference type="InterPro" id="IPR019398">
    <property type="entry name" value="Pre-rRNA_process_TSR2"/>
</dbReference>
<dbReference type="EMBL" id="JBBNAE010000005">
    <property type="protein sequence ID" value="KAK9124234.1"/>
    <property type="molecule type" value="Genomic_DNA"/>
</dbReference>
<feature type="compositionally biased region" description="Acidic residues" evidence="3">
    <location>
        <begin position="178"/>
        <end position="195"/>
    </location>
</feature>
<dbReference type="PANTHER" id="PTHR21250">
    <property type="entry name" value="PRE-RRNA-PROCESSING PROTEIN TSR2 HOMOLOG"/>
    <property type="match status" value="1"/>
</dbReference>
<keyword evidence="5" id="KW-1185">Reference proteome</keyword>
<protein>
    <recommendedName>
        <fullName evidence="6">Pre-rRNA-processing protein TSR2 homolog</fullName>
    </recommendedName>
</protein>
<name>A0AAP0IYM0_9MAGN</name>
<reference evidence="4 5" key="1">
    <citation type="submission" date="2024-01" db="EMBL/GenBank/DDBJ databases">
        <title>Genome assemblies of Stephania.</title>
        <authorList>
            <person name="Yang L."/>
        </authorList>
    </citation>
    <scope>NUCLEOTIDE SEQUENCE [LARGE SCALE GENOMIC DNA]</scope>
    <source>
        <strain evidence="4">QJT</strain>
        <tissue evidence="4">Leaf</tissue>
    </source>
</reference>
<organism evidence="4 5">
    <name type="scientific">Stephania japonica</name>
    <dbReference type="NCBI Taxonomy" id="461633"/>
    <lineage>
        <taxon>Eukaryota</taxon>
        <taxon>Viridiplantae</taxon>
        <taxon>Streptophyta</taxon>
        <taxon>Embryophyta</taxon>
        <taxon>Tracheophyta</taxon>
        <taxon>Spermatophyta</taxon>
        <taxon>Magnoliopsida</taxon>
        <taxon>Ranunculales</taxon>
        <taxon>Menispermaceae</taxon>
        <taxon>Menispermoideae</taxon>
        <taxon>Cissampelideae</taxon>
        <taxon>Stephania</taxon>
    </lineage>
</organism>